<organism evidence="1 2">
    <name type="scientific">Hypsibius exemplaris</name>
    <name type="common">Freshwater tardigrade</name>
    <dbReference type="NCBI Taxonomy" id="2072580"/>
    <lineage>
        <taxon>Eukaryota</taxon>
        <taxon>Metazoa</taxon>
        <taxon>Ecdysozoa</taxon>
        <taxon>Tardigrada</taxon>
        <taxon>Eutardigrada</taxon>
        <taxon>Parachela</taxon>
        <taxon>Hypsibioidea</taxon>
        <taxon>Hypsibiidae</taxon>
        <taxon>Hypsibius</taxon>
    </lineage>
</organism>
<dbReference type="AlphaFoldDB" id="A0A9X6N902"/>
<protein>
    <submittedName>
        <fullName evidence="1">Uncharacterized protein</fullName>
    </submittedName>
</protein>
<sequence>MQDYELGDNQGKRLKHCIRAKSSAGRDYWPDANFQQAAPLRCLSPSYRGWDNKGLSGQTKLVPFASWKTDDGVVFTIRVNHEERRWRFHVLGPIAKLKEPIPDAIWNAWEHFSDATVWNPTQLVALIKQATELNMWSRRAHKYALLALQAYCSSASKLELPRDWELVEQFVVHGGNLLTVCYSPAHNEAALIIKRTDNWRNVVTDFWFGVTSLFGRRYSAGVLDPCACGCARFPGLHEAMEIG</sequence>
<dbReference type="Proteomes" id="UP000192578">
    <property type="component" value="Unassembled WGS sequence"/>
</dbReference>
<reference evidence="2" key="1">
    <citation type="submission" date="2017-01" db="EMBL/GenBank/DDBJ databases">
        <title>Comparative genomics of anhydrobiosis in the tardigrade Hypsibius dujardini.</title>
        <authorList>
            <person name="Yoshida Y."/>
            <person name="Koutsovoulos G."/>
            <person name="Laetsch D."/>
            <person name="Stevens L."/>
            <person name="Kumar S."/>
            <person name="Horikawa D."/>
            <person name="Ishino K."/>
            <person name="Komine S."/>
            <person name="Tomita M."/>
            <person name="Blaxter M."/>
            <person name="Arakawa K."/>
        </authorList>
    </citation>
    <scope>NUCLEOTIDE SEQUENCE [LARGE SCALE GENOMIC DNA]</scope>
    <source>
        <strain evidence="2">Z151</strain>
    </source>
</reference>
<dbReference type="EMBL" id="MTYJ01000179">
    <property type="protein sequence ID" value="OWA50012.1"/>
    <property type="molecule type" value="Genomic_DNA"/>
</dbReference>
<evidence type="ECO:0000313" key="2">
    <source>
        <dbReference type="Proteomes" id="UP000192578"/>
    </source>
</evidence>
<evidence type="ECO:0000313" key="1">
    <source>
        <dbReference type="EMBL" id="OWA50012.1"/>
    </source>
</evidence>
<comment type="caution">
    <text evidence="1">The sequence shown here is derived from an EMBL/GenBank/DDBJ whole genome shotgun (WGS) entry which is preliminary data.</text>
</comment>
<keyword evidence="2" id="KW-1185">Reference proteome</keyword>
<name>A0A9X6N902_HYPEX</name>
<accession>A0A9X6N902</accession>
<proteinExistence type="predicted"/>
<gene>
    <name evidence="1" type="ORF">BV898_14543</name>
</gene>